<evidence type="ECO:0000259" key="5">
    <source>
        <dbReference type="Pfam" id="PF22956"/>
    </source>
</evidence>
<dbReference type="InterPro" id="IPR051023">
    <property type="entry name" value="PP2A_Regulatory_Subunit_A"/>
</dbReference>
<gene>
    <name evidence="7" type="primary">TPD3_1</name>
    <name evidence="6" type="synonym">TPD3_2</name>
    <name evidence="7" type="ORF">IWQ60_000196</name>
    <name evidence="6" type="ORF">IWQ60_005359</name>
</gene>
<dbReference type="Pfam" id="PF22956">
    <property type="entry name" value="VPS15-like_hel"/>
    <property type="match status" value="1"/>
</dbReference>
<feature type="repeat" description="HEAT" evidence="3">
    <location>
        <begin position="401"/>
        <end position="439"/>
    </location>
</feature>
<dbReference type="GO" id="GO:0005829">
    <property type="term" value="C:cytosol"/>
    <property type="evidence" value="ECO:0007669"/>
    <property type="project" value="TreeGrafter"/>
</dbReference>
<dbReference type="GO" id="GO:0005634">
    <property type="term" value="C:nucleus"/>
    <property type="evidence" value="ECO:0007669"/>
    <property type="project" value="UniProtKB-ARBA"/>
</dbReference>
<evidence type="ECO:0000259" key="4">
    <source>
        <dbReference type="Pfam" id="PF22646"/>
    </source>
</evidence>
<evidence type="ECO:0000313" key="8">
    <source>
        <dbReference type="Proteomes" id="UP001150569"/>
    </source>
</evidence>
<keyword evidence="1" id="KW-0677">Repeat</keyword>
<comment type="caution">
    <text evidence="7">The sequence shown here is derived from an EMBL/GenBank/DDBJ whole genome shotgun (WGS) entry which is preliminary data.</text>
</comment>
<dbReference type="OrthoDB" id="340346at2759"/>
<dbReference type="AlphaFoldDB" id="A0A9W8AN58"/>
<feature type="repeat" description="HEAT" evidence="3">
    <location>
        <begin position="323"/>
        <end position="361"/>
    </location>
</feature>
<feature type="repeat" description="HEAT" evidence="3">
    <location>
        <begin position="13"/>
        <end position="51"/>
    </location>
</feature>
<dbReference type="PANTHER" id="PTHR10648">
    <property type="entry name" value="SERINE/THREONINE-PROTEIN PHOSPHATASE PP2A 65 KDA REGULATORY SUBUNIT"/>
    <property type="match status" value="1"/>
</dbReference>
<feature type="repeat" description="HEAT" evidence="3">
    <location>
        <begin position="518"/>
        <end position="551"/>
    </location>
</feature>
<reference evidence="7" key="1">
    <citation type="submission" date="2022-07" db="EMBL/GenBank/DDBJ databases">
        <title>Phylogenomic reconstructions and comparative analyses of Kickxellomycotina fungi.</title>
        <authorList>
            <person name="Reynolds N.K."/>
            <person name="Stajich J.E."/>
            <person name="Barry K."/>
            <person name="Grigoriev I.V."/>
            <person name="Crous P."/>
            <person name="Smith M.E."/>
        </authorList>
    </citation>
    <scope>NUCLEOTIDE SEQUENCE</scope>
    <source>
        <strain evidence="7">RSA 861</strain>
    </source>
</reference>
<dbReference type="FunFam" id="1.25.10.10:FF:000062">
    <property type="entry name" value="Serine/threonine-protein phosphatase 2A regulatory subunit A alpha isoform"/>
    <property type="match status" value="1"/>
</dbReference>
<feature type="repeat" description="HEAT" evidence="3">
    <location>
        <begin position="562"/>
        <end position="593"/>
    </location>
</feature>
<proteinExistence type="inferred from homology"/>
<dbReference type="InterPro" id="IPR054573">
    <property type="entry name" value="PP2A/SF3B1-like_HEAT"/>
</dbReference>
<dbReference type="GO" id="GO:0000159">
    <property type="term" value="C:protein phosphatase type 2A complex"/>
    <property type="evidence" value="ECO:0007669"/>
    <property type="project" value="TreeGrafter"/>
</dbReference>
<dbReference type="PANTHER" id="PTHR10648:SF4">
    <property type="entry name" value="PROTEIN PHOSPHATASE 2 (FORMERLY 2A), REGULATORY SUBUNIT A, BETA ISOFORM-RELATED"/>
    <property type="match status" value="1"/>
</dbReference>
<dbReference type="SUPFAM" id="SSF48371">
    <property type="entry name" value="ARM repeat"/>
    <property type="match status" value="1"/>
</dbReference>
<dbReference type="InterPro" id="IPR055231">
    <property type="entry name" value="2AA_helical"/>
</dbReference>
<evidence type="ECO:0000256" key="2">
    <source>
        <dbReference type="ARBA" id="ARBA00038332"/>
    </source>
</evidence>
<keyword evidence="8" id="KW-1185">Reference proteome</keyword>
<feature type="repeat" description="HEAT" evidence="3">
    <location>
        <begin position="206"/>
        <end position="244"/>
    </location>
</feature>
<dbReference type="InterPro" id="IPR011989">
    <property type="entry name" value="ARM-like"/>
</dbReference>
<name>A0A9W8AN58_9FUNG</name>
<evidence type="ECO:0000256" key="3">
    <source>
        <dbReference type="PROSITE-ProRule" id="PRU00103"/>
    </source>
</evidence>
<feature type="repeat" description="HEAT" evidence="3">
    <location>
        <begin position="284"/>
        <end position="322"/>
    </location>
</feature>
<dbReference type="GO" id="GO:0019888">
    <property type="term" value="F:protein phosphatase regulator activity"/>
    <property type="evidence" value="ECO:0007669"/>
    <property type="project" value="TreeGrafter"/>
</dbReference>
<dbReference type="Pfam" id="PF22646">
    <property type="entry name" value="PPP2R1A-like_HEAT"/>
    <property type="match status" value="1"/>
</dbReference>
<evidence type="ECO:0000313" key="7">
    <source>
        <dbReference type="EMBL" id="KAJ1930585.1"/>
    </source>
</evidence>
<feature type="domain" description="Phosphatase 2A Regulatory Subunit A helical" evidence="5">
    <location>
        <begin position="366"/>
        <end position="550"/>
    </location>
</feature>
<dbReference type="InterPro" id="IPR021133">
    <property type="entry name" value="HEAT_type_2"/>
</dbReference>
<accession>A0A9W8AN58</accession>
<organism evidence="7 8">
    <name type="scientific">Tieghemiomyces parasiticus</name>
    <dbReference type="NCBI Taxonomy" id="78921"/>
    <lineage>
        <taxon>Eukaryota</taxon>
        <taxon>Fungi</taxon>
        <taxon>Fungi incertae sedis</taxon>
        <taxon>Zoopagomycota</taxon>
        <taxon>Kickxellomycotina</taxon>
        <taxon>Dimargaritomycetes</taxon>
        <taxon>Dimargaritales</taxon>
        <taxon>Dimargaritaceae</taxon>
        <taxon>Tieghemiomyces</taxon>
    </lineage>
</organism>
<dbReference type="EMBL" id="JANBPT010000004">
    <property type="protein sequence ID" value="KAJ1930585.1"/>
    <property type="molecule type" value="Genomic_DNA"/>
</dbReference>
<sequence length="593" mass="66138">MMNPEMSENSLYPIAVLLDELKHDDLALRLNAIRRLSTIAQALGPERTRNELIPFLDEAAEDEDEILLAIAEELGNFVDNVGGPEYATVLLHPLGNLASVEETVVREKAVASLNHIGTVLSPAQLESDFIPLLKRLHSAEWFTNRASAAGLFAVAYARVNPALQAEMRQAYGQLCQDPTPMVRRVAAARLSEFVRQLQPEFLIEAAVPYFNCLSVDDQDSVRLLTVEPLVTISSALTTEQVGEFLLAAFRALAVDKSWRVRYMVADKFVELTRVMAPHVAKEEVVAMFVSFLKDGEAEVRTIICSQIPGFCELVGREDVLEKIYPHLKELVSDPAQPVRSAFATHVSGLAPLFEKEATHQYLLPLFLRLLKDDFSEVRLNIISRLDKVNAVIGIELLSDQLLPAIMELAEDKQWRVRLAIIEYIPLLAKQLGVAFFDEQLTHLCMSWLGDRVFSIREAATRNLKNLTDVFGAEWAKGTIIPKILGLANHPNYLYRMTTIFALTTIVPSVTPEVIRASILPAIESLVTDDIPNIRFNVAKSIEALAPVLQRDPELRPLVPAQIVPALTTLTQDPDQDVRYYAQRALQTVQNPVS</sequence>
<comment type="similarity">
    <text evidence="2">Belongs to the phosphatase 2A regulatory subunit A family.</text>
</comment>
<evidence type="ECO:0000256" key="1">
    <source>
        <dbReference type="ARBA" id="ARBA00022737"/>
    </source>
</evidence>
<protein>
    <submittedName>
        <fullName evidence="7">Protein phosphatase 2A structural subunit</fullName>
    </submittedName>
</protein>
<feature type="repeat" description="HEAT" evidence="3">
    <location>
        <begin position="362"/>
        <end position="400"/>
    </location>
</feature>
<dbReference type="EMBL" id="JANBPT010000286">
    <property type="protein sequence ID" value="KAJ1924221.1"/>
    <property type="molecule type" value="Genomic_DNA"/>
</dbReference>
<feature type="domain" description="Phosphatase PP2A regulatory subunit A/Splicing factor 3B subunit 1-like HEAT repeat" evidence="4">
    <location>
        <begin position="278"/>
        <end position="353"/>
    </location>
</feature>
<feature type="repeat" description="HEAT" evidence="3">
    <location>
        <begin position="245"/>
        <end position="283"/>
    </location>
</feature>
<dbReference type="InterPro" id="IPR016024">
    <property type="entry name" value="ARM-type_fold"/>
</dbReference>
<dbReference type="PROSITE" id="PS50077">
    <property type="entry name" value="HEAT_REPEAT"/>
    <property type="match status" value="9"/>
</dbReference>
<dbReference type="Proteomes" id="UP001150569">
    <property type="component" value="Unassembled WGS sequence"/>
</dbReference>
<dbReference type="Gene3D" id="1.25.10.10">
    <property type="entry name" value="Leucine-rich Repeat Variant"/>
    <property type="match status" value="1"/>
</dbReference>
<evidence type="ECO:0000313" key="6">
    <source>
        <dbReference type="EMBL" id="KAJ1924221.1"/>
    </source>
</evidence>